<dbReference type="Proteomes" id="UP000294359">
    <property type="component" value="Chromosome"/>
</dbReference>
<dbReference type="EMBL" id="CP038026">
    <property type="protein sequence ID" value="QBQ35466.1"/>
    <property type="molecule type" value="Genomic_DNA"/>
</dbReference>
<reference evidence="1" key="1">
    <citation type="journal article" date="2014" name="Int. J. Syst. Evol. Microbiol.">
        <title>Complete genome sequence of Corynebacterium casei LMG S-19264T (=DSM 44701T), isolated from a smear-ripened cheese.</title>
        <authorList>
            <consortium name="US DOE Joint Genome Institute (JGI-PGF)"/>
            <person name="Walter F."/>
            <person name="Albersmeier A."/>
            <person name="Kalinowski J."/>
            <person name="Ruckert C."/>
        </authorList>
    </citation>
    <scope>NUCLEOTIDE SEQUENCE</scope>
    <source>
        <strain evidence="1">KCTC 12344</strain>
    </source>
</reference>
<accession>A0A4P7BA74</accession>
<dbReference type="RefSeq" id="WP_134383705.1">
    <property type="nucleotide sequence ID" value="NZ_BMWW01000007.1"/>
</dbReference>
<dbReference type="AlphaFoldDB" id="A0A4P7BA74"/>
<dbReference type="EMBL" id="BMWW01000007">
    <property type="protein sequence ID" value="GGZ02003.1"/>
    <property type="molecule type" value="Genomic_DNA"/>
</dbReference>
<organism evidence="1 4">
    <name type="scientific">Pseudoduganella plicata</name>
    <dbReference type="NCBI Taxonomy" id="321984"/>
    <lineage>
        <taxon>Bacteria</taxon>
        <taxon>Pseudomonadati</taxon>
        <taxon>Pseudomonadota</taxon>
        <taxon>Betaproteobacteria</taxon>
        <taxon>Burkholderiales</taxon>
        <taxon>Oxalobacteraceae</taxon>
        <taxon>Telluria group</taxon>
        <taxon>Pseudoduganella</taxon>
    </lineage>
</organism>
<dbReference type="OrthoDB" id="8636281at2"/>
<reference evidence="1" key="3">
    <citation type="submission" date="2022-12" db="EMBL/GenBank/DDBJ databases">
        <authorList>
            <person name="Sun Q."/>
            <person name="Kim S."/>
        </authorList>
    </citation>
    <scope>NUCLEOTIDE SEQUENCE</scope>
    <source>
        <strain evidence="1">KCTC 12344</strain>
    </source>
</reference>
<dbReference type="Proteomes" id="UP000619512">
    <property type="component" value="Unassembled WGS sequence"/>
</dbReference>
<protein>
    <submittedName>
        <fullName evidence="1">Uncharacterized protein</fullName>
    </submittedName>
</protein>
<reference evidence="2 3" key="2">
    <citation type="submission" date="2019-03" db="EMBL/GenBank/DDBJ databases">
        <title>Draft Genome Sequences of Six Type Strains of the Genus Massilia.</title>
        <authorList>
            <person name="Miess H."/>
            <person name="Frediansyhah A."/>
            <person name="Gross H."/>
        </authorList>
    </citation>
    <scope>NUCLEOTIDE SEQUENCE [LARGE SCALE GENOMIC DNA]</scope>
    <source>
        <strain evidence="2 3">DSM 17505</strain>
    </source>
</reference>
<evidence type="ECO:0000313" key="2">
    <source>
        <dbReference type="EMBL" id="QBQ35466.1"/>
    </source>
</evidence>
<sequence length="139" mass="14327">MNTNSITPSDCDVFIQIWVDGNATQLGQTTGIYLVDNGGTPGTEGTTALNTVCTSGSLICWTVMPVDPNFLAKGGSLQLQSVGNCNAWGDSGQPTEFDSLDFIGTAQTVGSASYQLTINVCAPGGSGMTLLIDPTITVN</sequence>
<evidence type="ECO:0000313" key="3">
    <source>
        <dbReference type="Proteomes" id="UP000294359"/>
    </source>
</evidence>
<keyword evidence="3" id="KW-1185">Reference proteome</keyword>
<gene>
    <name evidence="2" type="ORF">E1742_04265</name>
    <name evidence="1" type="ORF">GCM10007388_39690</name>
</gene>
<evidence type="ECO:0000313" key="1">
    <source>
        <dbReference type="EMBL" id="GGZ02003.1"/>
    </source>
</evidence>
<name>A0A4P7BA74_9BURK</name>
<evidence type="ECO:0000313" key="4">
    <source>
        <dbReference type="Proteomes" id="UP000619512"/>
    </source>
</evidence>
<proteinExistence type="predicted"/>